<gene>
    <name evidence="2" type="ORF">VLY81_08835</name>
</gene>
<dbReference type="SUPFAM" id="SSF111038">
    <property type="entry name" value="YjbQ-like"/>
    <property type="match status" value="1"/>
</dbReference>
<dbReference type="InterPro" id="IPR001602">
    <property type="entry name" value="UPF0047_YjbQ-like"/>
</dbReference>
<dbReference type="Gene3D" id="2.60.120.460">
    <property type="entry name" value="YjbQ-like"/>
    <property type="match status" value="1"/>
</dbReference>
<organism evidence="2 3">
    <name type="scientific">Geochorda subterranea</name>
    <dbReference type="NCBI Taxonomy" id="3109564"/>
    <lineage>
        <taxon>Bacteria</taxon>
        <taxon>Bacillati</taxon>
        <taxon>Bacillota</taxon>
        <taxon>Limnochordia</taxon>
        <taxon>Limnochordales</taxon>
        <taxon>Geochordaceae</taxon>
        <taxon>Geochorda</taxon>
    </lineage>
</organism>
<dbReference type="EMBL" id="CP141614">
    <property type="protein sequence ID" value="WRP13557.1"/>
    <property type="molecule type" value="Genomic_DNA"/>
</dbReference>
<keyword evidence="3" id="KW-1185">Reference proteome</keyword>
<name>A0ABZ1BL58_9FIRM</name>
<dbReference type="Pfam" id="PF01894">
    <property type="entry name" value="YjbQ"/>
    <property type="match status" value="1"/>
</dbReference>
<proteinExistence type="inferred from homology"/>
<dbReference type="PANTHER" id="PTHR30615">
    <property type="entry name" value="UNCHARACTERIZED PROTEIN YJBQ-RELATED"/>
    <property type="match status" value="1"/>
</dbReference>
<accession>A0ABZ1BL58</accession>
<dbReference type="PANTHER" id="PTHR30615:SF8">
    <property type="entry name" value="UPF0047 PROTEIN C4A8.02C"/>
    <property type="match status" value="1"/>
</dbReference>
<dbReference type="Proteomes" id="UP001333102">
    <property type="component" value="Chromosome"/>
</dbReference>
<dbReference type="RefSeq" id="WP_324667802.1">
    <property type="nucleotide sequence ID" value="NZ_CP141614.1"/>
</dbReference>
<sequence length="141" mass="15385">MIRIELSTSAHSEMVDITARVSRALEEAGVRADGVVHLFCPHTTAGLLVDERADPDVAADILAYLERAVPWEGGWRHAEGNAAAHVRAALVGSSVWVPLEGGRLRLGRWQGIFFCEFDGPRRRTVWLQVLPSHPSPAGASR</sequence>
<reference evidence="3" key="1">
    <citation type="submission" date="2023-12" db="EMBL/GenBank/DDBJ databases">
        <title>Novel isolates from deep terrestrial aquifers shed light on the physiology and ecology of the class Limnochordia.</title>
        <authorList>
            <person name="Karnachuk O.V."/>
            <person name="Lukina A.P."/>
            <person name="Avakyan M.R."/>
            <person name="Kadnikov V."/>
            <person name="Begmatov S."/>
            <person name="Beletsky A.V."/>
            <person name="Mardanov A.V."/>
            <person name="Ravin N.V."/>
        </authorList>
    </citation>
    <scope>NUCLEOTIDE SEQUENCE [LARGE SCALE GENOMIC DNA]</scope>
    <source>
        <strain evidence="3">LN</strain>
    </source>
</reference>
<comment type="similarity">
    <text evidence="1">Belongs to the UPF0047 family.</text>
</comment>
<evidence type="ECO:0000256" key="1">
    <source>
        <dbReference type="ARBA" id="ARBA00005534"/>
    </source>
</evidence>
<dbReference type="NCBIfam" id="TIGR00149">
    <property type="entry name" value="TIGR00149_YjbQ"/>
    <property type="match status" value="1"/>
</dbReference>
<dbReference type="InterPro" id="IPR035917">
    <property type="entry name" value="YjbQ-like_sf"/>
</dbReference>
<evidence type="ECO:0000313" key="3">
    <source>
        <dbReference type="Proteomes" id="UP001333102"/>
    </source>
</evidence>
<protein>
    <submittedName>
        <fullName evidence="2">Secondary thiamine-phosphate synthase enzyme YjbQ</fullName>
    </submittedName>
</protein>
<evidence type="ECO:0000313" key="2">
    <source>
        <dbReference type="EMBL" id="WRP13557.1"/>
    </source>
</evidence>
<dbReference type="PIRSF" id="PIRSF004681">
    <property type="entry name" value="UCP004681"/>
    <property type="match status" value="1"/>
</dbReference>